<keyword evidence="2" id="KW-1185">Reference proteome</keyword>
<sequence>MTEEQTVQTVTQEEEQAKGQTTIYNLWCRGDGLYEGGQSAKWISFKNGFVRVREKDWVTIREEGWASDTERSFYVPPWHSCEVLGSCEFKFTRA</sequence>
<gene>
    <name evidence="1 3" type="ORF">P152DRAFT_461273</name>
</gene>
<protein>
    <submittedName>
        <fullName evidence="1 3">Uncharacterized protein</fullName>
    </submittedName>
</protein>
<dbReference type="AlphaFoldDB" id="A0A6G1FVA6"/>
<evidence type="ECO:0000313" key="3">
    <source>
        <dbReference type="RefSeq" id="XP_033531222.1"/>
    </source>
</evidence>
<dbReference type="OrthoDB" id="4262619at2759"/>
<reference evidence="1 3" key="1">
    <citation type="submission" date="2020-01" db="EMBL/GenBank/DDBJ databases">
        <authorList>
            <consortium name="DOE Joint Genome Institute"/>
            <person name="Haridas S."/>
            <person name="Albert R."/>
            <person name="Binder M."/>
            <person name="Bloem J."/>
            <person name="Labutti K."/>
            <person name="Salamov A."/>
            <person name="Andreopoulos B."/>
            <person name="Baker S.E."/>
            <person name="Barry K."/>
            <person name="Bills G."/>
            <person name="Bluhm B.H."/>
            <person name="Cannon C."/>
            <person name="Castanera R."/>
            <person name="Culley D.E."/>
            <person name="Daum C."/>
            <person name="Ezra D."/>
            <person name="Gonzalez J.B."/>
            <person name="Henrissat B."/>
            <person name="Kuo A."/>
            <person name="Liang C."/>
            <person name="Lipzen A."/>
            <person name="Lutzoni F."/>
            <person name="Magnuson J."/>
            <person name="Mondo S."/>
            <person name="Nolan M."/>
            <person name="Ohm R."/>
            <person name="Pangilinan J."/>
            <person name="Park H.-J."/>
            <person name="Ramirez L."/>
            <person name="Alfaro M."/>
            <person name="Sun H."/>
            <person name="Tritt A."/>
            <person name="Yoshinaga Y."/>
            <person name="Zwiers L.-H."/>
            <person name="Turgeon B.G."/>
            <person name="Goodwin S.B."/>
            <person name="Spatafora J.W."/>
            <person name="Crous P.W."/>
            <person name="Grigoriev I.V."/>
        </authorList>
    </citation>
    <scope>NUCLEOTIDE SEQUENCE</scope>
    <source>
        <strain evidence="1 3">CBS 781.70</strain>
    </source>
</reference>
<evidence type="ECO:0000313" key="1">
    <source>
        <dbReference type="EMBL" id="KAF1809591.1"/>
    </source>
</evidence>
<dbReference type="EMBL" id="ML975171">
    <property type="protein sequence ID" value="KAF1809591.1"/>
    <property type="molecule type" value="Genomic_DNA"/>
</dbReference>
<dbReference type="GeneID" id="54420658"/>
<proteinExistence type="predicted"/>
<dbReference type="Proteomes" id="UP000504638">
    <property type="component" value="Unplaced"/>
</dbReference>
<reference evidence="3" key="3">
    <citation type="submission" date="2025-04" db="UniProtKB">
        <authorList>
            <consortium name="RefSeq"/>
        </authorList>
    </citation>
    <scope>IDENTIFICATION</scope>
    <source>
        <strain evidence="3">CBS 781.70</strain>
    </source>
</reference>
<evidence type="ECO:0000313" key="2">
    <source>
        <dbReference type="Proteomes" id="UP000504638"/>
    </source>
</evidence>
<accession>A0A6G1FVA6</accession>
<dbReference type="RefSeq" id="XP_033531222.1">
    <property type="nucleotide sequence ID" value="XM_033680088.1"/>
</dbReference>
<name>A0A6G1FVA6_9PEZI</name>
<reference evidence="3" key="2">
    <citation type="submission" date="2020-04" db="EMBL/GenBank/DDBJ databases">
        <authorList>
            <consortium name="NCBI Genome Project"/>
        </authorList>
    </citation>
    <scope>NUCLEOTIDE SEQUENCE</scope>
    <source>
        <strain evidence="3">CBS 781.70</strain>
    </source>
</reference>
<organism evidence="1">
    <name type="scientific">Eremomyces bilateralis CBS 781.70</name>
    <dbReference type="NCBI Taxonomy" id="1392243"/>
    <lineage>
        <taxon>Eukaryota</taxon>
        <taxon>Fungi</taxon>
        <taxon>Dikarya</taxon>
        <taxon>Ascomycota</taxon>
        <taxon>Pezizomycotina</taxon>
        <taxon>Dothideomycetes</taxon>
        <taxon>Dothideomycetes incertae sedis</taxon>
        <taxon>Eremomycetales</taxon>
        <taxon>Eremomycetaceae</taxon>
        <taxon>Eremomyces</taxon>
    </lineage>
</organism>